<sequence length="115" mass="12989">MPKMRNPNSPHSRYREAQRITALPLEHDLPVPDLPEGRDWSDHERAYWKELWETPQASQWDDSTAGIVAAVVVYWSAILAGTASNTASMEYRHLTKALGLTPEGMRALGWVMGDE</sequence>
<evidence type="ECO:0000313" key="1">
    <source>
        <dbReference type="EMBL" id="GCD45363.1"/>
    </source>
</evidence>
<reference evidence="1 2" key="1">
    <citation type="submission" date="2018-11" db="EMBL/GenBank/DDBJ databases">
        <title>Whole genome sequence of Streptomyces paromomycinus NBRC 15454(T).</title>
        <authorList>
            <person name="Komaki H."/>
            <person name="Tamura T."/>
        </authorList>
    </citation>
    <scope>NUCLEOTIDE SEQUENCE [LARGE SCALE GENOMIC DNA]</scope>
    <source>
        <strain evidence="1 2">NBRC 15454</strain>
    </source>
</reference>
<dbReference type="InterPro" id="IPR057972">
    <property type="entry name" value="Terminase_7"/>
</dbReference>
<dbReference type="Pfam" id="PF25673">
    <property type="entry name" value="Terminase_7"/>
    <property type="match status" value="1"/>
</dbReference>
<evidence type="ECO:0000313" key="2">
    <source>
        <dbReference type="Proteomes" id="UP000286746"/>
    </source>
</evidence>
<name>A0A401W7P5_STREY</name>
<protein>
    <submittedName>
        <fullName evidence="1">Uncharacterized protein</fullName>
    </submittedName>
</protein>
<comment type="caution">
    <text evidence="1">The sequence shown here is derived from an EMBL/GenBank/DDBJ whole genome shotgun (WGS) entry which is preliminary data.</text>
</comment>
<organism evidence="1 2">
    <name type="scientific">Streptomyces paromomycinus</name>
    <name type="common">Streptomyces rimosus subsp. paromomycinus</name>
    <dbReference type="NCBI Taxonomy" id="92743"/>
    <lineage>
        <taxon>Bacteria</taxon>
        <taxon>Bacillati</taxon>
        <taxon>Actinomycetota</taxon>
        <taxon>Actinomycetes</taxon>
        <taxon>Kitasatosporales</taxon>
        <taxon>Streptomycetaceae</taxon>
        <taxon>Streptomyces</taxon>
    </lineage>
</organism>
<dbReference type="Proteomes" id="UP000286746">
    <property type="component" value="Unassembled WGS sequence"/>
</dbReference>
<accession>A0A401W7P5</accession>
<gene>
    <name evidence="1" type="ORF">GKJPGBOP_05087</name>
</gene>
<proteinExistence type="predicted"/>
<keyword evidence="2" id="KW-1185">Reference proteome</keyword>
<dbReference type="EMBL" id="BHZD01000001">
    <property type="protein sequence ID" value="GCD45363.1"/>
    <property type="molecule type" value="Genomic_DNA"/>
</dbReference>
<dbReference type="AlphaFoldDB" id="A0A401W7P5"/>